<evidence type="ECO:0000256" key="3">
    <source>
        <dbReference type="SAM" id="MobiDB-lite"/>
    </source>
</evidence>
<reference evidence="5 6" key="2">
    <citation type="submission" date="2017-10" db="EMBL/GenBank/DDBJ databases">
        <title>Genome analyses suggest a sexual origin of heterokaryosis in a supposedly ancient asexual fungus.</title>
        <authorList>
            <person name="Corradi N."/>
            <person name="Sedzielewska K."/>
            <person name="Noel J."/>
            <person name="Charron P."/>
            <person name="Farinelli L."/>
            <person name="Marton T."/>
            <person name="Kruger M."/>
            <person name="Pelin A."/>
            <person name="Brachmann A."/>
            <person name="Corradi N."/>
        </authorList>
    </citation>
    <scope>NUCLEOTIDE SEQUENCE [LARGE SCALE GENOMIC DNA]</scope>
    <source>
        <strain evidence="5 6">A1</strain>
    </source>
</reference>
<protein>
    <recommendedName>
        <fullName evidence="4">CCHC-type domain-containing protein</fullName>
    </recommendedName>
</protein>
<feature type="region of interest" description="Disordered" evidence="3">
    <location>
        <begin position="271"/>
        <end position="295"/>
    </location>
</feature>
<proteinExistence type="predicted"/>
<accession>A0A2N0QUW1</accession>
<sequence>MSTHKLGIKVPPFDKDDYNNWKMKMLLYIRVANPMFIGILENGPFVPMKIIPESVENGVRIPQKSVPKEKSEYTDTDKEYVAHDHNLQLIIVESMTKTMTHLILSLKTSKQMWDTIEALMEGSEETETIRERSDFRTMTLEKLFGKLKTFEMELEQRKIIYGGGSTESKSMALQKTTALIADQPYFGYQQLVEYGINDHTVAQSDCSSIKADYPSTITEIVEAEVDEVSDEPEDEFYTQEELEQLEDKSMAYMAARFKHIKFRKNSRYKKASGNKFQGKGGYSGSGSKSTGSFKPNMYDKSKVRCYNCNDLGHFATECRKPKAAPVRSNSYDKKNSYEDLKKENEKLKAKLEAMVAKHKGRAYIAEGKSWDDTDSDDEPVQSNYAFALMADTVEESPSQVSPEISVDDMTTADYKKTINELGQEMYNLHTSLLASESDNCSLSLKIAKLEERVDELALEKLMNTNLKDRIEYLENKEKCSAEIEESLRSQIADLETKLRAYQNSAFLQKEILDSQRVDKKVAIGLDYSSLERAKRKKRKENEGIFVSAGTENAPEGTNIPKILKNTKTPIFRMAQTEPLIEEDLVIKEELKNEEVVKPQVKQESQEVPSNSHVRDDSDKTGLGSTSSNKKKNNRNGKLDHKNTNSRNSNARKVCNNCNSTNHLTHACKVIKVDNSVSSMPNTVNMNAVHLPCGRVGCMQCAMNMMSACFTMLNASFSAPSAMNMNMPAPSVAPVAKTASPSKKKETPNSKSKSTSAKTKKEKSPVTPEQAHVKPVSVDNPVSTKSPGPKNVWVPKKV</sequence>
<dbReference type="PROSITE" id="PS50158">
    <property type="entry name" value="ZF_CCHC"/>
    <property type="match status" value="1"/>
</dbReference>
<feature type="region of interest" description="Disordered" evidence="3">
    <location>
        <begin position="731"/>
        <end position="797"/>
    </location>
</feature>
<comment type="caution">
    <text evidence="5">The sequence shown here is derived from an EMBL/GenBank/DDBJ whole genome shotgun (WGS) entry which is preliminary data.</text>
</comment>
<keyword evidence="1" id="KW-0863">Zinc-finger</keyword>
<dbReference type="VEuPathDB" id="FungiDB:RhiirA1_403337"/>
<evidence type="ECO:0000313" key="6">
    <source>
        <dbReference type="Proteomes" id="UP000232688"/>
    </source>
</evidence>
<feature type="domain" description="CCHC-type" evidence="4">
    <location>
        <begin position="304"/>
        <end position="320"/>
    </location>
</feature>
<evidence type="ECO:0000313" key="5">
    <source>
        <dbReference type="EMBL" id="PKC54844.1"/>
    </source>
</evidence>
<evidence type="ECO:0000256" key="1">
    <source>
        <dbReference type="PROSITE-ProRule" id="PRU00047"/>
    </source>
</evidence>
<feature type="coiled-coil region" evidence="2">
    <location>
        <begin position="330"/>
        <end position="357"/>
    </location>
</feature>
<dbReference type="GO" id="GO:0003676">
    <property type="term" value="F:nucleic acid binding"/>
    <property type="evidence" value="ECO:0007669"/>
    <property type="project" value="InterPro"/>
</dbReference>
<dbReference type="AlphaFoldDB" id="A0A2N0QUW1"/>
<keyword evidence="1" id="KW-0862">Zinc</keyword>
<keyword evidence="2" id="KW-0175">Coiled coil</keyword>
<dbReference type="SMART" id="SM00343">
    <property type="entry name" value="ZnF_C2HC"/>
    <property type="match status" value="2"/>
</dbReference>
<feature type="compositionally biased region" description="Polar residues" evidence="3">
    <location>
        <begin position="601"/>
        <end position="611"/>
    </location>
</feature>
<evidence type="ECO:0000256" key="2">
    <source>
        <dbReference type="SAM" id="Coils"/>
    </source>
</evidence>
<feature type="region of interest" description="Disordered" evidence="3">
    <location>
        <begin position="596"/>
        <end position="651"/>
    </location>
</feature>
<organism evidence="5 6">
    <name type="scientific">Rhizophagus irregularis</name>
    <dbReference type="NCBI Taxonomy" id="588596"/>
    <lineage>
        <taxon>Eukaryota</taxon>
        <taxon>Fungi</taxon>
        <taxon>Fungi incertae sedis</taxon>
        <taxon>Mucoromycota</taxon>
        <taxon>Glomeromycotina</taxon>
        <taxon>Glomeromycetes</taxon>
        <taxon>Glomerales</taxon>
        <taxon>Glomeraceae</taxon>
        <taxon>Rhizophagus</taxon>
    </lineage>
</organism>
<dbReference type="InterPro" id="IPR036875">
    <property type="entry name" value="Znf_CCHC_sf"/>
</dbReference>
<dbReference type="GO" id="GO:0008270">
    <property type="term" value="F:zinc ion binding"/>
    <property type="evidence" value="ECO:0007669"/>
    <property type="project" value="UniProtKB-KW"/>
</dbReference>
<name>A0A2N0QUW1_9GLOM</name>
<dbReference type="EMBL" id="LLXH01002948">
    <property type="protein sequence ID" value="PKC54844.1"/>
    <property type="molecule type" value="Genomic_DNA"/>
</dbReference>
<dbReference type="Pfam" id="PF00098">
    <property type="entry name" value="zf-CCHC"/>
    <property type="match status" value="1"/>
</dbReference>
<gene>
    <name evidence="5" type="ORF">RhiirA1_403337</name>
</gene>
<dbReference type="InterPro" id="IPR001878">
    <property type="entry name" value="Znf_CCHC"/>
</dbReference>
<keyword evidence="1" id="KW-0479">Metal-binding</keyword>
<dbReference type="Gene3D" id="4.10.60.10">
    <property type="entry name" value="Zinc finger, CCHC-type"/>
    <property type="match status" value="1"/>
</dbReference>
<evidence type="ECO:0000259" key="4">
    <source>
        <dbReference type="PROSITE" id="PS50158"/>
    </source>
</evidence>
<dbReference type="SUPFAM" id="SSF57756">
    <property type="entry name" value="Retrovirus zinc finger-like domains"/>
    <property type="match status" value="1"/>
</dbReference>
<dbReference type="Proteomes" id="UP000232688">
    <property type="component" value="Unassembled WGS sequence"/>
</dbReference>
<reference evidence="5 6" key="1">
    <citation type="submission" date="2017-10" db="EMBL/GenBank/DDBJ databases">
        <title>Extensive intraspecific genome diversity in a model arbuscular mycorrhizal fungus.</title>
        <authorList>
            <person name="Chen E.C.H."/>
            <person name="Morin E."/>
            <person name="Baudet D."/>
            <person name="Noel J."/>
            <person name="Ndikumana S."/>
            <person name="Charron P."/>
            <person name="St-Onge C."/>
            <person name="Giorgi J."/>
            <person name="Grigoriev I.V."/>
            <person name="Roux C."/>
            <person name="Martin F.M."/>
            <person name="Corradi N."/>
        </authorList>
    </citation>
    <scope>NUCLEOTIDE SEQUENCE [LARGE SCALE GENOMIC DNA]</scope>
    <source>
        <strain evidence="5 6">A1</strain>
    </source>
</reference>